<dbReference type="Proteomes" id="UP000002605">
    <property type="component" value="Chromosome 1"/>
</dbReference>
<sequence>MSKHRLINNNKNNTNGITQPSLNPVSMENSSSSNPKIGPTPTLKVVLLGDSGVGKTCLRSQFVHHVFTNAYKATIGGDYLTTSVILPQQIQQSQLSSSTSSVDTKSNFATARLPNTSTKVNLQIWDTAGQERFNSISQAFYRGTDVCVLVYDVTDYESVLSIRDWFNRFMEHCHVEFPGIVIVGNKSDKSNDRCVDLNEIKDIVTTNTTFANLGDYIDDWDNSLMEISAKRLELVEELFLRVARIGVDLLMGNKGDNKRRLQQFDKIDLRETHNRMDSNATSSSSSCAC</sequence>
<comment type="similarity">
    <text evidence="1">Belongs to the small GTPase superfamily. Rab family.</text>
</comment>
<dbReference type="GO" id="GO:0005525">
    <property type="term" value="F:GTP binding"/>
    <property type="evidence" value="ECO:0007669"/>
    <property type="project" value="UniProtKB-KW"/>
</dbReference>
<evidence type="ECO:0000256" key="1">
    <source>
        <dbReference type="ARBA" id="ARBA00006270"/>
    </source>
</evidence>
<dbReference type="GO" id="GO:0003924">
    <property type="term" value="F:GTPase activity"/>
    <property type="evidence" value="ECO:0007669"/>
    <property type="project" value="InterPro"/>
</dbReference>
<dbReference type="PANTHER" id="PTHR47981">
    <property type="entry name" value="RAB FAMILY"/>
    <property type="match status" value="1"/>
</dbReference>
<protein>
    <submittedName>
        <fullName evidence="8">Rab-family GTP-binding protein, putative</fullName>
    </submittedName>
</protein>
<dbReference type="InterPro" id="IPR027417">
    <property type="entry name" value="P-loop_NTPase"/>
</dbReference>
<organism evidence="8 9">
    <name type="scientific">Candida dubliniensis (strain CD36 / ATCC MYA-646 / CBS 7987 / NCPF 3949 / NRRL Y-17841)</name>
    <name type="common">Yeast</name>
    <dbReference type="NCBI Taxonomy" id="573826"/>
    <lineage>
        <taxon>Eukaryota</taxon>
        <taxon>Fungi</taxon>
        <taxon>Dikarya</taxon>
        <taxon>Ascomycota</taxon>
        <taxon>Saccharomycotina</taxon>
        <taxon>Pichiomycetes</taxon>
        <taxon>Debaryomycetaceae</taxon>
        <taxon>Candida/Lodderomyces clade</taxon>
        <taxon>Candida</taxon>
    </lineage>
</organism>
<accession>B9W768</accession>
<dbReference type="GO" id="GO:0000329">
    <property type="term" value="C:fungal-type vacuole membrane"/>
    <property type="evidence" value="ECO:0007669"/>
    <property type="project" value="TreeGrafter"/>
</dbReference>
<keyword evidence="4" id="KW-0342">GTP-binding</keyword>
<dbReference type="PRINTS" id="PR00449">
    <property type="entry name" value="RASTRNSFRMNG"/>
</dbReference>
<dbReference type="SMART" id="SM00175">
    <property type="entry name" value="RAB"/>
    <property type="match status" value="1"/>
</dbReference>
<dbReference type="CDD" id="cd00154">
    <property type="entry name" value="Rab"/>
    <property type="match status" value="1"/>
</dbReference>
<dbReference type="InterPro" id="IPR018247">
    <property type="entry name" value="EF_Hand_1_Ca_BS"/>
</dbReference>
<dbReference type="GO" id="GO:0032889">
    <property type="term" value="P:regulation of vacuole fusion, non-autophagic"/>
    <property type="evidence" value="ECO:0007669"/>
    <property type="project" value="TreeGrafter"/>
</dbReference>
<dbReference type="CGD" id="CAL0000160626">
    <property type="gene designation" value="Cd36_02670"/>
</dbReference>
<dbReference type="Pfam" id="PF00071">
    <property type="entry name" value="Ras"/>
    <property type="match status" value="2"/>
</dbReference>
<evidence type="ECO:0000313" key="7">
    <source>
        <dbReference type="CGD" id="CAL0000160626"/>
    </source>
</evidence>
<keyword evidence="2" id="KW-0488">Methylation</keyword>
<dbReference type="SMART" id="SM00174">
    <property type="entry name" value="RHO"/>
    <property type="match status" value="1"/>
</dbReference>
<keyword evidence="5" id="KW-0636">Prenylation</keyword>
<dbReference type="KEGG" id="cdu:CD36_02670"/>
<feature type="compositionally biased region" description="Polar residues" evidence="6">
    <location>
        <begin position="16"/>
        <end position="35"/>
    </location>
</feature>
<dbReference type="PANTHER" id="PTHR47981:SF20">
    <property type="entry name" value="RAS-RELATED PROTEIN RAB-7A"/>
    <property type="match status" value="1"/>
</dbReference>
<proteinExistence type="inferred from homology"/>
<evidence type="ECO:0000256" key="5">
    <source>
        <dbReference type="ARBA" id="ARBA00023289"/>
    </source>
</evidence>
<dbReference type="GO" id="GO:0005770">
    <property type="term" value="C:late endosome"/>
    <property type="evidence" value="ECO:0007669"/>
    <property type="project" value="TreeGrafter"/>
</dbReference>
<gene>
    <name evidence="7" type="ordered locus">Cd36_02670</name>
    <name evidence="8" type="ORF">CD36_02670</name>
</gene>
<dbReference type="PROSITE" id="PS51419">
    <property type="entry name" value="RAB"/>
    <property type="match status" value="1"/>
</dbReference>
<feature type="region of interest" description="Disordered" evidence="6">
    <location>
        <begin position="1"/>
        <end position="39"/>
    </location>
</feature>
<dbReference type="Gene3D" id="3.40.50.300">
    <property type="entry name" value="P-loop containing nucleotide triphosphate hydrolases"/>
    <property type="match status" value="1"/>
</dbReference>
<dbReference type="VEuPathDB" id="FungiDB:CD36_02670"/>
<dbReference type="GeneID" id="8044475"/>
<dbReference type="eggNOG" id="KOG0394">
    <property type="taxonomic scope" value="Eukaryota"/>
</dbReference>
<dbReference type="PROSITE" id="PS51421">
    <property type="entry name" value="RAS"/>
    <property type="match status" value="1"/>
</dbReference>
<name>B9W768_CANDC</name>
<keyword evidence="9" id="KW-1185">Reference proteome</keyword>
<evidence type="ECO:0000256" key="6">
    <source>
        <dbReference type="SAM" id="MobiDB-lite"/>
    </source>
</evidence>
<dbReference type="SMART" id="SM00173">
    <property type="entry name" value="RAS"/>
    <property type="match status" value="1"/>
</dbReference>
<keyword evidence="3" id="KW-0547">Nucleotide-binding</keyword>
<dbReference type="PROSITE" id="PS00018">
    <property type="entry name" value="EF_HAND_1"/>
    <property type="match status" value="1"/>
</dbReference>
<evidence type="ECO:0000313" key="8">
    <source>
        <dbReference type="EMBL" id="CAX44527.1"/>
    </source>
</evidence>
<dbReference type="OrthoDB" id="9989112at2759"/>
<keyword evidence="5" id="KW-0449">Lipoprotein</keyword>
<evidence type="ECO:0000313" key="9">
    <source>
        <dbReference type="Proteomes" id="UP000002605"/>
    </source>
</evidence>
<dbReference type="InterPro" id="IPR001806">
    <property type="entry name" value="Small_GTPase"/>
</dbReference>
<evidence type="ECO:0000256" key="2">
    <source>
        <dbReference type="ARBA" id="ARBA00022481"/>
    </source>
</evidence>
<dbReference type="InterPro" id="IPR005225">
    <property type="entry name" value="Small_GTP-bd"/>
</dbReference>
<evidence type="ECO:0000256" key="3">
    <source>
        <dbReference type="ARBA" id="ARBA00022741"/>
    </source>
</evidence>
<dbReference type="EMBL" id="FM992688">
    <property type="protein sequence ID" value="CAX44527.1"/>
    <property type="molecule type" value="Genomic_DNA"/>
</dbReference>
<dbReference type="SUPFAM" id="SSF52540">
    <property type="entry name" value="P-loop containing nucleoside triphosphate hydrolases"/>
    <property type="match status" value="1"/>
</dbReference>
<dbReference type="AlphaFoldDB" id="B9W768"/>
<dbReference type="RefSeq" id="XP_002416939.1">
    <property type="nucleotide sequence ID" value="XM_002416894.1"/>
</dbReference>
<evidence type="ECO:0000256" key="4">
    <source>
        <dbReference type="ARBA" id="ARBA00023134"/>
    </source>
</evidence>
<dbReference type="HOGENOM" id="CLU_041217_10_0_1"/>
<reference evidence="8 9" key="1">
    <citation type="journal article" date="2009" name="Genome Res.">
        <title>Comparative genomics of the fungal pathogens Candida dubliniensis and Candida albicans.</title>
        <authorList>
            <person name="Jackson A.P."/>
            <person name="Gamble J.A."/>
            <person name="Yeomans T."/>
            <person name="Moran G.P."/>
            <person name="Saunders D."/>
            <person name="Harris D."/>
            <person name="Aslett M."/>
            <person name="Barrell J.F."/>
            <person name="Butler G."/>
            <person name="Citiulo F."/>
            <person name="Coleman D.C."/>
            <person name="de Groot P.W.J."/>
            <person name="Goodwin T.J."/>
            <person name="Quail M.A."/>
            <person name="McQuillan J."/>
            <person name="Munro C.A."/>
            <person name="Pain A."/>
            <person name="Poulter R.T."/>
            <person name="Rajandream M.A."/>
            <person name="Renauld H."/>
            <person name="Spiering M.J."/>
            <person name="Tivey A."/>
            <person name="Gow N.A.R."/>
            <person name="Barrell B."/>
            <person name="Sullivan D.J."/>
            <person name="Berriman M."/>
        </authorList>
    </citation>
    <scope>NUCLEOTIDE SEQUENCE [LARGE SCALE GENOMIC DNA]</scope>
    <source>
        <strain evidence="9">CD36 / ATCC MYA-646 / CBS 7987 / NCPF 3949 / NRRL Y-17841</strain>
    </source>
</reference>
<dbReference type="NCBIfam" id="TIGR00231">
    <property type="entry name" value="small_GTP"/>
    <property type="match status" value="1"/>
</dbReference>